<dbReference type="AlphaFoldDB" id="A0A3D9LHR6"/>
<dbReference type="OrthoDB" id="1488841at2"/>
<dbReference type="Gene3D" id="1.25.40.10">
    <property type="entry name" value="Tetratricopeptide repeat domain"/>
    <property type="match status" value="1"/>
</dbReference>
<name>A0A3D9LHR6_MARFU</name>
<reference evidence="1 2" key="1">
    <citation type="submission" date="2018-07" db="EMBL/GenBank/DDBJ databases">
        <title>Genomic Encyclopedia of Type Strains, Phase IV (KMG-IV): sequencing the most valuable type-strain genomes for metagenomic binning, comparative biology and taxonomic classification.</title>
        <authorList>
            <person name="Goeker M."/>
        </authorList>
    </citation>
    <scope>NUCLEOTIDE SEQUENCE [LARGE SCALE GENOMIC DNA]</scope>
    <source>
        <strain evidence="1 2">DSM 4134</strain>
    </source>
</reference>
<dbReference type="RefSeq" id="WP_115866081.1">
    <property type="nucleotide sequence ID" value="NZ_QREG01000001.1"/>
</dbReference>
<keyword evidence="2" id="KW-1185">Reference proteome</keyword>
<dbReference type="Pfam" id="PF07676">
    <property type="entry name" value="PD40"/>
    <property type="match status" value="1"/>
</dbReference>
<evidence type="ECO:0000313" key="2">
    <source>
        <dbReference type="Proteomes" id="UP000256779"/>
    </source>
</evidence>
<accession>A0A3D9LHR6</accession>
<dbReference type="SUPFAM" id="SSF48452">
    <property type="entry name" value="TPR-like"/>
    <property type="match status" value="1"/>
</dbReference>
<comment type="caution">
    <text evidence="1">The sequence shown here is derived from an EMBL/GenBank/DDBJ whole genome shotgun (WGS) entry which is preliminary data.</text>
</comment>
<dbReference type="SUPFAM" id="SSF110296">
    <property type="entry name" value="Oligoxyloglucan reducing end-specific cellobiohydrolase"/>
    <property type="match status" value="1"/>
</dbReference>
<dbReference type="InterPro" id="IPR011659">
    <property type="entry name" value="WD40"/>
</dbReference>
<dbReference type="Proteomes" id="UP000256779">
    <property type="component" value="Unassembled WGS sequence"/>
</dbReference>
<protein>
    <submittedName>
        <fullName evidence="1">WD40 repeat protein</fullName>
    </submittedName>
</protein>
<evidence type="ECO:0000313" key="1">
    <source>
        <dbReference type="EMBL" id="REE05559.1"/>
    </source>
</evidence>
<dbReference type="EMBL" id="QREG01000001">
    <property type="protein sequence ID" value="REE05559.1"/>
    <property type="molecule type" value="Genomic_DNA"/>
</dbReference>
<dbReference type="PROSITE" id="PS51257">
    <property type="entry name" value="PROKAR_LIPOPROTEIN"/>
    <property type="match status" value="1"/>
</dbReference>
<organism evidence="1 2">
    <name type="scientific">Marinoscillum furvescens DSM 4134</name>
    <dbReference type="NCBI Taxonomy" id="1122208"/>
    <lineage>
        <taxon>Bacteria</taxon>
        <taxon>Pseudomonadati</taxon>
        <taxon>Bacteroidota</taxon>
        <taxon>Cytophagia</taxon>
        <taxon>Cytophagales</taxon>
        <taxon>Reichenbachiellaceae</taxon>
        <taxon>Marinoscillum</taxon>
    </lineage>
</organism>
<sequence>MKRVATTLKSLLVIVSFSACFTAVGQKEVRLYEKAEAQFALHNYEQALGLYQEISEIAPGYEDVDYKVTINTLLTGAGDDQPVSQLLTFENTYGDTDDHYYYWLGLVHLRRYDIDAATAAFERFKQKLDYTGNEDPRTLALIDHAEELKYFFENPDDYEIHQLEAPVNSNATELTPVYFEGNKELLFASNRGKSGERPFTIYYTKSGENGWETPVEVPNLGTFTRENANIEVVNEDGRLFLFREEKGGDLFYSQASGDTWTLPIEFDARVSNNHLHSHFFINEHEDRIIFGSDEGADGLDLFESYKNPENGKWSKPAPFSLSINSPYNEDSPYLSPDEQTLYFSSDRPGGLGEYDVYVSYYDAATYSWSEPENMGWPINSPNKEFHFKMNADQKSGYFVSNRLHTKGDYDIYFFWHVDKVKVKGRIFDQAAQAPLTGAEIRFRPSQYLDEFFTSTIDASGYYQTDVFADEIFKVEILKDGKVLMTDKFEVHDSSGQNTTHIKDFTIE</sequence>
<dbReference type="InterPro" id="IPR011990">
    <property type="entry name" value="TPR-like_helical_dom_sf"/>
</dbReference>
<proteinExistence type="predicted"/>
<gene>
    <name evidence="1" type="ORF">C7460_10175</name>
</gene>